<dbReference type="InterPro" id="IPR026856">
    <property type="entry name" value="Sialidase_fam"/>
</dbReference>
<evidence type="ECO:0000313" key="3">
    <source>
        <dbReference type="Proteomes" id="UP000001357"/>
    </source>
</evidence>
<dbReference type="PANTHER" id="PTHR10628:SF30">
    <property type="entry name" value="EXO-ALPHA-SIALIDASE"/>
    <property type="match status" value="1"/>
</dbReference>
<protein>
    <recommendedName>
        <fullName evidence="4">Sialidase domain-containing protein</fullName>
    </recommendedName>
</protein>
<dbReference type="RefSeq" id="XP_001749953.1">
    <property type="nucleotide sequence ID" value="XM_001749901.1"/>
</dbReference>
<dbReference type="GO" id="GO:0005737">
    <property type="term" value="C:cytoplasm"/>
    <property type="evidence" value="ECO:0000318"/>
    <property type="project" value="GO_Central"/>
</dbReference>
<keyword evidence="3" id="KW-1185">Reference proteome</keyword>
<evidence type="ECO:0008006" key="4">
    <source>
        <dbReference type="Google" id="ProtNLM"/>
    </source>
</evidence>
<dbReference type="GO" id="GO:0004308">
    <property type="term" value="F:exo-alpha-sialidase activity"/>
    <property type="evidence" value="ECO:0000318"/>
    <property type="project" value="GO_Central"/>
</dbReference>
<dbReference type="GO" id="GO:0006689">
    <property type="term" value="P:ganglioside catabolic process"/>
    <property type="evidence" value="ECO:0000318"/>
    <property type="project" value="GO_Central"/>
</dbReference>
<dbReference type="PANTHER" id="PTHR10628">
    <property type="entry name" value="SIALIDASE"/>
    <property type="match status" value="1"/>
</dbReference>
<dbReference type="GO" id="GO:0016020">
    <property type="term" value="C:membrane"/>
    <property type="evidence" value="ECO:0000318"/>
    <property type="project" value="GO_Central"/>
</dbReference>
<proteinExistence type="predicted"/>
<dbReference type="GO" id="GO:0009313">
    <property type="term" value="P:oligosaccharide catabolic process"/>
    <property type="evidence" value="ECO:0000318"/>
    <property type="project" value="GO_Central"/>
</dbReference>
<feature type="chain" id="PRO_5002744884" description="Sialidase domain-containing protein" evidence="1">
    <location>
        <begin position="18"/>
        <end position="394"/>
    </location>
</feature>
<name>A9VB55_MONBE</name>
<feature type="signal peptide" evidence="1">
    <location>
        <begin position="1"/>
        <end position="17"/>
    </location>
</feature>
<evidence type="ECO:0000256" key="1">
    <source>
        <dbReference type="SAM" id="SignalP"/>
    </source>
</evidence>
<dbReference type="AlphaFoldDB" id="A9VB55"/>
<dbReference type="Proteomes" id="UP000001357">
    <property type="component" value="Unassembled WGS sequence"/>
</dbReference>
<accession>A9VB55</accession>
<gene>
    <name evidence="2" type="ORF">MONBRDRAFT_34360</name>
</gene>
<evidence type="ECO:0000313" key="2">
    <source>
        <dbReference type="EMBL" id="EDQ85332.1"/>
    </source>
</evidence>
<dbReference type="SUPFAM" id="SSF50939">
    <property type="entry name" value="Sialidases"/>
    <property type="match status" value="1"/>
</dbReference>
<reference evidence="2 3" key="1">
    <citation type="journal article" date="2008" name="Nature">
        <title>The genome of the choanoflagellate Monosiga brevicollis and the origin of metazoans.</title>
        <authorList>
            <consortium name="JGI Sequencing"/>
            <person name="King N."/>
            <person name="Westbrook M.J."/>
            <person name="Young S.L."/>
            <person name="Kuo A."/>
            <person name="Abedin M."/>
            <person name="Chapman J."/>
            <person name="Fairclough S."/>
            <person name="Hellsten U."/>
            <person name="Isogai Y."/>
            <person name="Letunic I."/>
            <person name="Marr M."/>
            <person name="Pincus D."/>
            <person name="Putnam N."/>
            <person name="Rokas A."/>
            <person name="Wright K.J."/>
            <person name="Zuzow R."/>
            <person name="Dirks W."/>
            <person name="Good M."/>
            <person name="Goodstein D."/>
            <person name="Lemons D."/>
            <person name="Li W."/>
            <person name="Lyons J.B."/>
            <person name="Morris A."/>
            <person name="Nichols S."/>
            <person name="Richter D.J."/>
            <person name="Salamov A."/>
            <person name="Bork P."/>
            <person name="Lim W.A."/>
            <person name="Manning G."/>
            <person name="Miller W.T."/>
            <person name="McGinnis W."/>
            <person name="Shapiro H."/>
            <person name="Tjian R."/>
            <person name="Grigoriev I.V."/>
            <person name="Rokhsar D."/>
        </authorList>
    </citation>
    <scope>NUCLEOTIDE SEQUENCE [LARGE SCALE GENOMIC DNA]</scope>
    <source>
        <strain evidence="3">MX1 / ATCC 50154</strain>
    </source>
</reference>
<dbReference type="KEGG" id="mbr:MONBRDRAFT_34360"/>
<dbReference type="CDD" id="cd15482">
    <property type="entry name" value="Sialidase_non-viral"/>
    <property type="match status" value="1"/>
</dbReference>
<dbReference type="GeneID" id="5895162"/>
<dbReference type="InParanoid" id="A9VB55"/>
<dbReference type="InterPro" id="IPR036278">
    <property type="entry name" value="Sialidase_sf"/>
</dbReference>
<organism evidence="2 3">
    <name type="scientific">Monosiga brevicollis</name>
    <name type="common">Choanoflagellate</name>
    <dbReference type="NCBI Taxonomy" id="81824"/>
    <lineage>
        <taxon>Eukaryota</taxon>
        <taxon>Choanoflagellata</taxon>
        <taxon>Craspedida</taxon>
        <taxon>Salpingoecidae</taxon>
        <taxon>Monosiga</taxon>
    </lineage>
</organism>
<dbReference type="STRING" id="81824.A9VB55"/>
<dbReference type="Gene3D" id="2.120.10.10">
    <property type="match status" value="1"/>
</dbReference>
<sequence>MAVVVAVLLVLVASVLGLPSSHSNWQSLVNKTDLFVNNQPYGITYPCYRQPALILMGEGLLAFAEGRNISSCAPPLQAAAPSPVEEVGGLVLRRSTDLGRTWSAPITLYSGNIDFYVTVYDAEKDVGWLFLQEESAVRVFNTTDQGYTWAGPFAFTAPVPPGLRPTVQPAVGHGLQLQRHLCAAPGGCAEAGTLVVPFVCMSDTATPVERVHSDTACASCQSCLLLSSDHGASWRFAALGQLGSREAQAVQIASNTSSAWLYVTERNLGPMPGHRMYAISHDAGHSYTETGINKGLVTPITADWTGTVASVESSFNQQPSSPLFMALPFNATVRCNLTLMTSLDAGATWAAQTVFWPGLGAYTDLSALPTGLGVIFENGEATFADRISFANLLQ</sequence>
<keyword evidence="1" id="KW-0732">Signal</keyword>
<dbReference type="EMBL" id="CH991575">
    <property type="protein sequence ID" value="EDQ85332.1"/>
    <property type="molecule type" value="Genomic_DNA"/>
</dbReference>